<keyword evidence="5 10" id="KW-0560">Oxidoreductase</keyword>
<dbReference type="Gene3D" id="3.40.50.720">
    <property type="entry name" value="NAD(P)-binding Rossmann-like Domain"/>
    <property type="match status" value="1"/>
</dbReference>
<dbReference type="InterPro" id="IPR006109">
    <property type="entry name" value="G3P_DH_NAD-dep_C"/>
</dbReference>
<dbReference type="GO" id="GO:0008654">
    <property type="term" value="P:phospholipid biosynthetic process"/>
    <property type="evidence" value="ECO:0007669"/>
    <property type="project" value="UniProtKB-KW"/>
</dbReference>
<comment type="caution">
    <text evidence="10">Lacks conserved residue(s) required for the propagation of feature annotation.</text>
</comment>
<keyword evidence="2 10" id="KW-0444">Lipid biosynthesis</keyword>
<feature type="binding site" evidence="10">
    <location>
        <position position="36"/>
    </location>
    <ligand>
        <name>NADPH</name>
        <dbReference type="ChEBI" id="CHEBI:57783"/>
    </ligand>
</feature>
<dbReference type="GO" id="GO:0046167">
    <property type="term" value="P:glycerol-3-phosphate biosynthetic process"/>
    <property type="evidence" value="ECO:0007669"/>
    <property type="project" value="UniProtKB-UniRule"/>
</dbReference>
<dbReference type="InterPro" id="IPR008927">
    <property type="entry name" value="6-PGluconate_DH-like_C_sf"/>
</dbReference>
<keyword evidence="4 10" id="KW-0521">NADP</keyword>
<feature type="binding site" evidence="10">
    <location>
        <position position="53"/>
    </location>
    <ligand>
        <name>NADPH</name>
        <dbReference type="ChEBI" id="CHEBI:57783"/>
    </ligand>
</feature>
<feature type="binding site" evidence="10">
    <location>
        <position position="258"/>
    </location>
    <ligand>
        <name>sn-glycerol 3-phosphate</name>
        <dbReference type="ChEBI" id="CHEBI:57597"/>
    </ligand>
</feature>
<accession>A0A1U9ML52</accession>
<evidence type="ECO:0000256" key="5">
    <source>
        <dbReference type="ARBA" id="ARBA00023002"/>
    </source>
</evidence>
<dbReference type="EC" id="1.1.1.94" evidence="10"/>
<dbReference type="GO" id="GO:0141153">
    <property type="term" value="F:glycerol-3-phosphate dehydrogenase (NADP+) activity"/>
    <property type="evidence" value="ECO:0007669"/>
    <property type="project" value="RHEA"/>
</dbReference>
<feature type="binding site" evidence="13">
    <location>
        <position position="142"/>
    </location>
    <ligand>
        <name>NAD(+)</name>
        <dbReference type="ChEBI" id="CHEBI:57540"/>
    </ligand>
</feature>
<evidence type="ECO:0000256" key="2">
    <source>
        <dbReference type="ARBA" id="ARBA00022516"/>
    </source>
</evidence>
<feature type="binding site" evidence="10">
    <location>
        <position position="110"/>
    </location>
    <ligand>
        <name>sn-glycerol 3-phosphate</name>
        <dbReference type="ChEBI" id="CHEBI:57597"/>
    </ligand>
</feature>
<evidence type="ECO:0000256" key="14">
    <source>
        <dbReference type="RuleBase" id="RU000437"/>
    </source>
</evidence>
<comment type="function">
    <text evidence="10">Catalyzes the reduction of the glycolytic intermediate dihydroxyacetone phosphate (DHAP) to sn-glycerol 3-phosphate (G3P), the key precursor for phospholipid synthesis.</text>
</comment>
<dbReference type="GO" id="GO:0005975">
    <property type="term" value="P:carbohydrate metabolic process"/>
    <property type="evidence" value="ECO:0007669"/>
    <property type="project" value="InterPro"/>
</dbReference>
<dbReference type="InterPro" id="IPR011128">
    <property type="entry name" value="G3P_DH_NAD-dep_N"/>
</dbReference>
<feature type="domain" description="Glycerol-3-phosphate dehydrogenase NAD-dependent C-terminal" evidence="17">
    <location>
        <begin position="182"/>
        <end position="317"/>
    </location>
</feature>
<evidence type="ECO:0000256" key="7">
    <source>
        <dbReference type="ARBA" id="ARBA00023098"/>
    </source>
</evidence>
<evidence type="ECO:0000256" key="1">
    <source>
        <dbReference type="ARBA" id="ARBA00011009"/>
    </source>
</evidence>
<feature type="binding site" evidence="13">
    <location>
        <position position="257"/>
    </location>
    <ligand>
        <name>NAD(+)</name>
        <dbReference type="ChEBI" id="CHEBI:57540"/>
    </ligand>
</feature>
<dbReference type="RefSeq" id="WP_077994208.1">
    <property type="nucleotide sequence ID" value="NZ_CP015625.1"/>
</dbReference>
<feature type="binding site" evidence="10">
    <location>
        <position position="257"/>
    </location>
    <ligand>
        <name>NADPH</name>
        <dbReference type="ChEBI" id="CHEBI:57783"/>
    </ligand>
</feature>
<evidence type="ECO:0000256" key="10">
    <source>
        <dbReference type="HAMAP-Rule" id="MF_00394"/>
    </source>
</evidence>
<dbReference type="InterPro" id="IPR013328">
    <property type="entry name" value="6PGD_dom2"/>
</dbReference>
<evidence type="ECO:0000256" key="15">
    <source>
        <dbReference type="RuleBase" id="RU000439"/>
    </source>
</evidence>
<dbReference type="InterPro" id="IPR006168">
    <property type="entry name" value="G3P_DH_NAD-dep"/>
</dbReference>
<dbReference type="AlphaFoldDB" id="A0A1U9ML52"/>
<gene>
    <name evidence="10" type="primary">gpsA</name>
    <name evidence="18" type="ORF">BBC0122_023920</name>
</gene>
<dbReference type="GO" id="GO:0006650">
    <property type="term" value="P:glycerophospholipid metabolic process"/>
    <property type="evidence" value="ECO:0007669"/>
    <property type="project" value="UniProtKB-UniRule"/>
</dbReference>
<dbReference type="KEGG" id="bapi:BBC0122_023920"/>
<dbReference type="SUPFAM" id="SSF51735">
    <property type="entry name" value="NAD(P)-binding Rossmann-fold domains"/>
    <property type="match status" value="1"/>
</dbReference>
<comment type="catalytic activity">
    <reaction evidence="10 15">
        <text>sn-glycerol 3-phosphate + NADP(+) = dihydroxyacetone phosphate + NADPH + H(+)</text>
        <dbReference type="Rhea" id="RHEA:11096"/>
        <dbReference type="ChEBI" id="CHEBI:15378"/>
        <dbReference type="ChEBI" id="CHEBI:57597"/>
        <dbReference type="ChEBI" id="CHEBI:57642"/>
        <dbReference type="ChEBI" id="CHEBI:57783"/>
        <dbReference type="ChEBI" id="CHEBI:58349"/>
        <dbReference type="EC" id="1.1.1.94"/>
    </reaction>
</comment>
<keyword evidence="3 10" id="KW-0547">Nucleotide-binding</keyword>
<dbReference type="PANTHER" id="PTHR11728:SF1">
    <property type="entry name" value="GLYCEROL-3-PHOSPHATE DEHYDROGENASE [NAD(+)] 2, CHLOROPLASTIC"/>
    <property type="match status" value="1"/>
</dbReference>
<evidence type="ECO:0000256" key="3">
    <source>
        <dbReference type="ARBA" id="ARBA00022741"/>
    </source>
</evidence>
<evidence type="ECO:0000313" key="19">
    <source>
        <dbReference type="Proteomes" id="UP000189632"/>
    </source>
</evidence>
<dbReference type="GO" id="GO:0046168">
    <property type="term" value="P:glycerol-3-phosphate catabolic process"/>
    <property type="evidence" value="ECO:0007669"/>
    <property type="project" value="InterPro"/>
</dbReference>
<evidence type="ECO:0000256" key="6">
    <source>
        <dbReference type="ARBA" id="ARBA00023027"/>
    </source>
</evidence>
<evidence type="ECO:0000256" key="13">
    <source>
        <dbReference type="PIRSR" id="PIRSR000114-3"/>
    </source>
</evidence>
<sequence length="329" mass="34037">MTKTSKKIAVMGSGAWGTALAVLSRNLGHNVSLYGRNPETVEKINSQHINPYYLPDVVLPSGISATTDAGSALSSADLVLAVIPAQVFASALAGFARFIPEKTPVVLCAKGIEQKTGRFMSDIVENILPDHSLAVLSGPSFAEDVARGLPTAVTIAAKNINLSREIANVFSGPVFRCYASDDIMGVEIGGSLKNVLAIAAGAAAGRGLGASAQAALVTRGFAELRRIGKVMGAKAETMTGLSVLGDLILTCSSSKSRNFSYGFALGQGKSTDGLKLAEGVATAPGAADLCKRKNIVAPVIDAVANLLDRRITIDQAVTALITRPLKSED</sequence>
<feature type="binding site" evidence="10">
    <location>
        <position position="138"/>
    </location>
    <ligand>
        <name>sn-glycerol 3-phosphate</name>
        <dbReference type="ChEBI" id="CHEBI:57597"/>
    </ligand>
</feature>
<dbReference type="OrthoDB" id="9812273at2"/>
<organism evidence="18 19">
    <name type="scientific">Bartonella choladocola</name>
    <dbReference type="NCBI Taxonomy" id="2750995"/>
    <lineage>
        <taxon>Bacteria</taxon>
        <taxon>Pseudomonadati</taxon>
        <taxon>Pseudomonadota</taxon>
        <taxon>Alphaproteobacteria</taxon>
        <taxon>Hyphomicrobiales</taxon>
        <taxon>Bartonellaceae</taxon>
        <taxon>Bartonella</taxon>
    </lineage>
</organism>
<dbReference type="SUPFAM" id="SSF48179">
    <property type="entry name" value="6-phosphogluconate dehydrogenase C-terminal domain-like"/>
    <property type="match status" value="1"/>
</dbReference>
<proteinExistence type="inferred from homology"/>
<feature type="binding site" evidence="10">
    <location>
        <position position="193"/>
    </location>
    <ligand>
        <name>sn-glycerol 3-phosphate</name>
        <dbReference type="ChEBI" id="CHEBI:57597"/>
    </ligand>
</feature>
<dbReference type="HAMAP" id="MF_00394">
    <property type="entry name" value="NAD_Glyc3P_dehydrog"/>
    <property type="match status" value="1"/>
</dbReference>
<dbReference type="Pfam" id="PF07479">
    <property type="entry name" value="NAD_Gly3P_dh_C"/>
    <property type="match status" value="1"/>
</dbReference>
<evidence type="ECO:0000256" key="9">
    <source>
        <dbReference type="ARBA" id="ARBA00023264"/>
    </source>
</evidence>
<comment type="pathway">
    <text evidence="10">Membrane lipid metabolism; glycerophospholipid metabolism.</text>
</comment>
<dbReference type="Gene3D" id="1.10.1040.10">
    <property type="entry name" value="N-(1-d-carboxylethyl)-l-norvaline Dehydrogenase, domain 2"/>
    <property type="match status" value="1"/>
</dbReference>
<keyword evidence="19" id="KW-1185">Reference proteome</keyword>
<keyword evidence="6 10" id="KW-0520">NAD</keyword>
<feature type="binding site" evidence="10">
    <location>
        <position position="140"/>
    </location>
    <ligand>
        <name>sn-glycerol 3-phosphate</name>
        <dbReference type="ChEBI" id="CHEBI:57597"/>
    </ligand>
</feature>
<dbReference type="FunFam" id="3.40.50.720:FF:000019">
    <property type="entry name" value="Glycerol-3-phosphate dehydrogenase [NAD(P)+]"/>
    <property type="match status" value="1"/>
</dbReference>
<evidence type="ECO:0000256" key="12">
    <source>
        <dbReference type="PIRSR" id="PIRSR000114-2"/>
    </source>
</evidence>
<evidence type="ECO:0000259" key="16">
    <source>
        <dbReference type="Pfam" id="PF01210"/>
    </source>
</evidence>
<dbReference type="NCBIfam" id="NF000940">
    <property type="entry name" value="PRK00094.1-2"/>
    <property type="match status" value="1"/>
</dbReference>
<evidence type="ECO:0000313" key="18">
    <source>
        <dbReference type="EMBL" id="AQT48459.1"/>
    </source>
</evidence>
<dbReference type="GO" id="GO:0141152">
    <property type="term" value="F:glycerol-3-phosphate dehydrogenase (NAD+) activity"/>
    <property type="evidence" value="ECO:0007669"/>
    <property type="project" value="RHEA"/>
</dbReference>
<dbReference type="InterPro" id="IPR036291">
    <property type="entry name" value="NAD(P)-bd_dom_sf"/>
</dbReference>
<feature type="active site" description="Proton acceptor" evidence="10 11">
    <location>
        <position position="193"/>
    </location>
</feature>
<name>A0A1U9ML52_9HYPH</name>
<evidence type="ECO:0000256" key="11">
    <source>
        <dbReference type="PIRSR" id="PIRSR000114-1"/>
    </source>
</evidence>
<dbReference type="UniPathway" id="UPA00940"/>
<feature type="binding site" evidence="10">
    <location>
        <position position="16"/>
    </location>
    <ligand>
        <name>NADPH</name>
        <dbReference type="ChEBI" id="CHEBI:57783"/>
    </ligand>
</feature>
<evidence type="ECO:0000259" key="17">
    <source>
        <dbReference type="Pfam" id="PF07479"/>
    </source>
</evidence>
<dbReference type="Pfam" id="PF01210">
    <property type="entry name" value="NAD_Gly3P_dh_N"/>
    <property type="match status" value="1"/>
</dbReference>
<feature type="domain" description="Glycerol-3-phosphate dehydrogenase NAD-dependent N-terminal" evidence="16">
    <location>
        <begin position="7"/>
        <end position="161"/>
    </location>
</feature>
<evidence type="ECO:0000256" key="4">
    <source>
        <dbReference type="ARBA" id="ARBA00022857"/>
    </source>
</evidence>
<feature type="binding site" evidence="10">
    <location>
        <position position="142"/>
    </location>
    <ligand>
        <name>NADPH</name>
        <dbReference type="ChEBI" id="CHEBI:57783"/>
    </ligand>
</feature>
<dbReference type="PRINTS" id="PR00077">
    <property type="entry name" value="GPDHDRGNASE"/>
</dbReference>
<dbReference type="PROSITE" id="PS00957">
    <property type="entry name" value="NAD_G3PDH"/>
    <property type="match status" value="1"/>
</dbReference>
<dbReference type="GO" id="GO:0051287">
    <property type="term" value="F:NAD binding"/>
    <property type="evidence" value="ECO:0007669"/>
    <property type="project" value="InterPro"/>
</dbReference>
<feature type="binding site" evidence="10">
    <location>
        <position position="246"/>
    </location>
    <ligand>
        <name>sn-glycerol 3-phosphate</name>
        <dbReference type="ChEBI" id="CHEBI:57597"/>
    </ligand>
</feature>
<dbReference type="PANTHER" id="PTHR11728">
    <property type="entry name" value="GLYCEROL-3-PHOSPHATE DEHYDROGENASE"/>
    <property type="match status" value="1"/>
</dbReference>
<dbReference type="GO" id="GO:0005829">
    <property type="term" value="C:cytosol"/>
    <property type="evidence" value="ECO:0007669"/>
    <property type="project" value="TreeGrafter"/>
</dbReference>
<dbReference type="Proteomes" id="UP000189632">
    <property type="component" value="Chromosome"/>
</dbReference>
<dbReference type="NCBIfam" id="NF000942">
    <property type="entry name" value="PRK00094.1-4"/>
    <property type="match status" value="1"/>
</dbReference>
<keyword evidence="10" id="KW-0963">Cytoplasm</keyword>
<feature type="binding site" evidence="12">
    <location>
        <begin position="257"/>
        <end position="258"/>
    </location>
    <ligand>
        <name>substrate</name>
    </ligand>
</feature>
<protein>
    <recommendedName>
        <fullName evidence="10">Glycerol-3-phosphate dehydrogenase [NAD(P)+]</fullName>
        <ecNumber evidence="10">1.1.1.94</ecNumber>
    </recommendedName>
    <alternativeName>
        <fullName evidence="10">NAD(P)(+)-dependent glycerol-3-phosphate dehydrogenase</fullName>
    </alternativeName>
    <alternativeName>
        <fullName evidence="10">NAD(P)H-dependent dihydroxyacetone-phosphate reductase</fullName>
    </alternativeName>
</protein>
<comment type="similarity">
    <text evidence="1 10 14">Belongs to the NAD-dependent glycerol-3-phosphate dehydrogenase family.</text>
</comment>
<dbReference type="PIRSF" id="PIRSF000114">
    <property type="entry name" value="Glycerol-3-P_dh"/>
    <property type="match status" value="1"/>
</dbReference>
<feature type="binding site" evidence="13">
    <location>
        <position position="275"/>
    </location>
    <ligand>
        <name>NAD(+)</name>
        <dbReference type="ChEBI" id="CHEBI:57540"/>
    </ligand>
</feature>
<keyword evidence="9 10" id="KW-1208">Phospholipid metabolism</keyword>
<feature type="binding site" evidence="13">
    <location>
        <begin position="12"/>
        <end position="17"/>
    </location>
    <ligand>
        <name>NAD(+)</name>
        <dbReference type="ChEBI" id="CHEBI:57540"/>
    </ligand>
</feature>
<feature type="binding site" evidence="10">
    <location>
        <position position="257"/>
    </location>
    <ligand>
        <name>sn-glycerol 3-phosphate</name>
        <dbReference type="ChEBI" id="CHEBI:57597"/>
    </ligand>
</feature>
<feature type="binding site" evidence="10">
    <location>
        <position position="278"/>
    </location>
    <ligand>
        <name>NADPH</name>
        <dbReference type="ChEBI" id="CHEBI:57783"/>
    </ligand>
</feature>
<reference evidence="18 19" key="1">
    <citation type="submission" date="2016-11" db="EMBL/GenBank/DDBJ databases">
        <title>Comparative genomics of Bartonella apis.</title>
        <authorList>
            <person name="Engel P."/>
        </authorList>
    </citation>
    <scope>NUCLEOTIDE SEQUENCE [LARGE SCALE GENOMIC DNA]</scope>
    <source>
        <strain evidence="18 19">BBC0122</strain>
    </source>
</reference>
<comment type="catalytic activity">
    <reaction evidence="10">
        <text>sn-glycerol 3-phosphate + NAD(+) = dihydroxyacetone phosphate + NADH + H(+)</text>
        <dbReference type="Rhea" id="RHEA:11092"/>
        <dbReference type="ChEBI" id="CHEBI:15378"/>
        <dbReference type="ChEBI" id="CHEBI:57540"/>
        <dbReference type="ChEBI" id="CHEBI:57597"/>
        <dbReference type="ChEBI" id="CHEBI:57642"/>
        <dbReference type="ChEBI" id="CHEBI:57945"/>
        <dbReference type="EC" id="1.1.1.94"/>
    </reaction>
</comment>
<dbReference type="EMBL" id="CP015625">
    <property type="protein sequence ID" value="AQT48459.1"/>
    <property type="molecule type" value="Genomic_DNA"/>
</dbReference>
<feature type="binding site" evidence="10">
    <location>
        <position position="256"/>
    </location>
    <ligand>
        <name>sn-glycerol 3-phosphate</name>
        <dbReference type="ChEBI" id="CHEBI:57597"/>
    </ligand>
</feature>
<dbReference type="STRING" id="1686310.BBC0244_022550"/>
<keyword evidence="8 10" id="KW-0594">Phospholipid biosynthesis</keyword>
<feature type="binding site" evidence="12">
    <location>
        <position position="110"/>
    </location>
    <ligand>
        <name>substrate</name>
    </ligand>
</feature>
<feature type="binding site" evidence="10">
    <location>
        <position position="110"/>
    </location>
    <ligand>
        <name>NADPH</name>
        <dbReference type="ChEBI" id="CHEBI:57783"/>
    </ligand>
</feature>
<keyword evidence="7 10" id="KW-0443">Lipid metabolism</keyword>
<evidence type="ECO:0000256" key="8">
    <source>
        <dbReference type="ARBA" id="ARBA00023209"/>
    </source>
</evidence>
<feature type="binding site" evidence="10">
    <location>
        <position position="276"/>
    </location>
    <ligand>
        <name>NADPH</name>
        <dbReference type="ChEBI" id="CHEBI:57783"/>
    </ligand>
</feature>
<comment type="subcellular location">
    <subcellularLocation>
        <location evidence="10">Cytoplasm</location>
    </subcellularLocation>
</comment>